<organism evidence="3 4">
    <name type="scientific">Bacillus thuringiensis YBT-1518</name>
    <dbReference type="NCBI Taxonomy" id="529122"/>
    <lineage>
        <taxon>Bacteria</taxon>
        <taxon>Bacillati</taxon>
        <taxon>Bacillota</taxon>
        <taxon>Bacilli</taxon>
        <taxon>Bacillales</taxon>
        <taxon>Bacillaceae</taxon>
        <taxon>Bacillus</taxon>
        <taxon>Bacillus cereus group</taxon>
    </lineage>
</organism>
<evidence type="ECO:0000313" key="3">
    <source>
        <dbReference type="EMBL" id="AHA75461.1"/>
    </source>
</evidence>
<dbReference type="Proteomes" id="UP000018566">
    <property type="component" value="Plasmid pBMB0231"/>
</dbReference>
<dbReference type="PROSITE" id="PS51740">
    <property type="entry name" value="SPOVT_ABRB"/>
    <property type="match status" value="1"/>
</dbReference>
<dbReference type="AlphaFoldDB" id="A0A9W3KIQ3"/>
<dbReference type="PANTHER" id="PTHR36432:SF4">
    <property type="entry name" value="TRANSITION STATE REGULATOR ABH-RELATED"/>
    <property type="match status" value="1"/>
</dbReference>
<keyword evidence="1" id="KW-0238">DNA-binding</keyword>
<dbReference type="InterPro" id="IPR040678">
    <property type="entry name" value="AbrB_C"/>
</dbReference>
<evidence type="ECO:0000259" key="2">
    <source>
        <dbReference type="PROSITE" id="PS51740"/>
    </source>
</evidence>
<geneLocation type="plasmid" evidence="3 4">
    <name>pBMB0231</name>
</geneLocation>
<feature type="domain" description="SpoVT-AbrB" evidence="2">
    <location>
        <begin position="5"/>
        <end position="50"/>
    </location>
</feature>
<dbReference type="InterPro" id="IPR052731">
    <property type="entry name" value="B_subtilis_Trans_State_Reg"/>
</dbReference>
<sequence length="88" mass="10309">MKKTGMVRRMDELGRVVLPKEMRRSLDLVTNTQVEMFVRDGNVHMRKQERTCFVTGESTENHLELYDGRLILSQEGAQDLLTTLQKWI</sequence>
<dbReference type="Gene3D" id="2.10.260.10">
    <property type="match status" value="1"/>
</dbReference>
<keyword evidence="3" id="KW-0614">Plasmid</keyword>
<evidence type="ECO:0000256" key="1">
    <source>
        <dbReference type="PROSITE-ProRule" id="PRU01076"/>
    </source>
</evidence>
<dbReference type="SUPFAM" id="SSF89447">
    <property type="entry name" value="AbrB/MazE/MraZ-like"/>
    <property type="match status" value="1"/>
</dbReference>
<dbReference type="NCBIfam" id="TIGR01439">
    <property type="entry name" value="lp_hng_hel_AbrB"/>
    <property type="match status" value="1"/>
</dbReference>
<dbReference type="RefSeq" id="WP_000750747.1">
    <property type="nucleotide sequence ID" value="NC_022876.1"/>
</dbReference>
<dbReference type="PANTHER" id="PTHR36432">
    <property type="match status" value="1"/>
</dbReference>
<dbReference type="GO" id="GO:0003677">
    <property type="term" value="F:DNA binding"/>
    <property type="evidence" value="ECO:0007669"/>
    <property type="project" value="UniProtKB-UniRule"/>
</dbReference>
<protein>
    <submittedName>
        <fullName evidence="3">Transition state regulatory protein AbrB</fullName>
    </submittedName>
</protein>
<evidence type="ECO:0000313" key="4">
    <source>
        <dbReference type="Proteomes" id="UP000018566"/>
    </source>
</evidence>
<reference evidence="3 4" key="1">
    <citation type="submission" date="2013-05" db="EMBL/GenBank/DDBJ databases">
        <title>Complete genome sequence of Bacillus thuringiensis YBT-1518, a typical strain with high toxicity to nematode.</title>
        <authorList>
            <person name="Wang P."/>
            <person name="Zhang C."/>
            <person name="Guo M."/>
            <person name="Guo S."/>
            <person name="Zhu Y."/>
            <person name="Zheng J."/>
            <person name="Zhu L."/>
            <person name="Ruan L."/>
            <person name="Peng D."/>
            <person name="Sun M."/>
        </authorList>
    </citation>
    <scope>NUCLEOTIDE SEQUENCE [LARGE SCALE GENOMIC DNA]</scope>
    <source>
        <strain evidence="3 4">YBT-1518</strain>
        <plasmid evidence="3 4">pBMB0231</plasmid>
    </source>
</reference>
<dbReference type="Pfam" id="PF04014">
    <property type="entry name" value="MazE_antitoxin"/>
    <property type="match status" value="1"/>
</dbReference>
<dbReference type="Pfam" id="PF18277">
    <property type="entry name" value="AbrB_C"/>
    <property type="match status" value="1"/>
</dbReference>
<dbReference type="InterPro" id="IPR007159">
    <property type="entry name" value="SpoVT-AbrB_dom"/>
</dbReference>
<dbReference type="KEGG" id="bthu:YBT1518_33881"/>
<accession>A0A9W3KIQ3</accession>
<dbReference type="SMART" id="SM00966">
    <property type="entry name" value="SpoVT_AbrB"/>
    <property type="match status" value="1"/>
</dbReference>
<dbReference type="InterPro" id="IPR037914">
    <property type="entry name" value="SpoVT-AbrB_sf"/>
</dbReference>
<name>A0A9W3KIQ3_BACTU</name>
<proteinExistence type="predicted"/>
<gene>
    <name evidence="3" type="ORF">YBT1518_33881</name>
</gene>
<dbReference type="EMBL" id="CP005938">
    <property type="protein sequence ID" value="AHA75461.1"/>
    <property type="molecule type" value="Genomic_DNA"/>
</dbReference>